<gene>
    <name evidence="2" type="ORF">VTK73DRAFT_2791</name>
</gene>
<evidence type="ECO:0000256" key="1">
    <source>
        <dbReference type="SAM" id="MobiDB-lite"/>
    </source>
</evidence>
<dbReference type="Proteomes" id="UP001586593">
    <property type="component" value="Unassembled WGS sequence"/>
</dbReference>
<proteinExistence type="predicted"/>
<keyword evidence="3" id="KW-1185">Reference proteome</keyword>
<sequence length="282" mass="30921">MHLPASRRVTAQWTPWNGHVSGALSKRGFANRCRQRDAGIFHVSLHVSATTKCIWFTPALLLVEPGQPLLGTWPNRQYGAREPKDTSRRLLAASLPHPSWRGASAVRDWDGTHLCLVQHSVLVTSTQNTHLDCGIETHTLTAGETQKHTQEPGAVLGGAGDQRPPERMQKPLRSCSTAGIWVAPRCAEHDSTLALGSGACFASLHPVVRSSETKLFAQGRSACEHSPERPPWTAGLGPWAIRSSTGLDTRRGVFLLFVFIWGAPERSRECRHWGARRGGMGR</sequence>
<organism evidence="2 3">
    <name type="scientific">Phialemonium thermophilum</name>
    <dbReference type="NCBI Taxonomy" id="223376"/>
    <lineage>
        <taxon>Eukaryota</taxon>
        <taxon>Fungi</taxon>
        <taxon>Dikarya</taxon>
        <taxon>Ascomycota</taxon>
        <taxon>Pezizomycotina</taxon>
        <taxon>Sordariomycetes</taxon>
        <taxon>Sordariomycetidae</taxon>
        <taxon>Cephalothecales</taxon>
        <taxon>Cephalothecaceae</taxon>
        <taxon>Phialemonium</taxon>
    </lineage>
</organism>
<evidence type="ECO:0000313" key="2">
    <source>
        <dbReference type="EMBL" id="KAL1843660.1"/>
    </source>
</evidence>
<feature type="region of interest" description="Disordered" evidence="1">
    <location>
        <begin position="145"/>
        <end position="170"/>
    </location>
</feature>
<comment type="caution">
    <text evidence="2">The sequence shown here is derived from an EMBL/GenBank/DDBJ whole genome shotgun (WGS) entry which is preliminary data.</text>
</comment>
<evidence type="ECO:0000313" key="3">
    <source>
        <dbReference type="Proteomes" id="UP001586593"/>
    </source>
</evidence>
<name>A0ABR3VP18_9PEZI</name>
<accession>A0ABR3VP18</accession>
<reference evidence="2 3" key="1">
    <citation type="journal article" date="2024" name="Commun. Biol.">
        <title>Comparative genomic analysis of thermophilic fungi reveals convergent evolutionary adaptations and gene losses.</title>
        <authorList>
            <person name="Steindorff A.S."/>
            <person name="Aguilar-Pontes M.V."/>
            <person name="Robinson A.J."/>
            <person name="Andreopoulos B."/>
            <person name="LaButti K."/>
            <person name="Kuo A."/>
            <person name="Mondo S."/>
            <person name="Riley R."/>
            <person name="Otillar R."/>
            <person name="Haridas S."/>
            <person name="Lipzen A."/>
            <person name="Grimwood J."/>
            <person name="Schmutz J."/>
            <person name="Clum A."/>
            <person name="Reid I.D."/>
            <person name="Moisan M.C."/>
            <person name="Butler G."/>
            <person name="Nguyen T.T.M."/>
            <person name="Dewar K."/>
            <person name="Conant G."/>
            <person name="Drula E."/>
            <person name="Henrissat B."/>
            <person name="Hansel C."/>
            <person name="Singer S."/>
            <person name="Hutchinson M.I."/>
            <person name="de Vries R.P."/>
            <person name="Natvig D.O."/>
            <person name="Powell A.J."/>
            <person name="Tsang A."/>
            <person name="Grigoriev I.V."/>
        </authorList>
    </citation>
    <scope>NUCLEOTIDE SEQUENCE [LARGE SCALE GENOMIC DNA]</scope>
    <source>
        <strain evidence="2 3">ATCC 24622</strain>
    </source>
</reference>
<dbReference type="EMBL" id="JAZHXJ010001806">
    <property type="protein sequence ID" value="KAL1843660.1"/>
    <property type="molecule type" value="Genomic_DNA"/>
</dbReference>
<protein>
    <submittedName>
        <fullName evidence="2">Uncharacterized protein</fullName>
    </submittedName>
</protein>